<gene>
    <name evidence="2" type="primary">PmlGA01_140068000</name>
    <name evidence="3" type="synonym">PmUG01_14084300</name>
    <name evidence="2" type="ORF">PMLGA01_140068000</name>
    <name evidence="3" type="ORF">PMUG01_14084300</name>
</gene>
<keyword evidence="5" id="KW-1185">Reference proteome</keyword>
<feature type="transmembrane region" description="Helical" evidence="1">
    <location>
        <begin position="99"/>
        <end position="123"/>
    </location>
</feature>
<keyword evidence="1" id="KW-0812">Transmembrane</keyword>
<keyword evidence="1" id="KW-0472">Membrane</keyword>
<protein>
    <submittedName>
        <fullName evidence="2">Uncharacterized protein</fullName>
    </submittedName>
</protein>
<feature type="transmembrane region" description="Helical" evidence="1">
    <location>
        <begin position="67"/>
        <end position="87"/>
    </location>
</feature>
<dbReference type="Proteomes" id="UP000219813">
    <property type="component" value="Chromosome 14"/>
</dbReference>
<reference evidence="4 5" key="1">
    <citation type="submission" date="2016-06" db="EMBL/GenBank/DDBJ databases">
        <authorList>
            <consortium name="Pathogen Informatics"/>
        </authorList>
    </citation>
    <scope>NUCLEOTIDE SEQUENCE [LARGE SCALE GENOMIC DNA]</scope>
    <source>
        <strain evidence="2">PmlGA01</strain>
    </source>
</reference>
<evidence type="ECO:0000313" key="2">
    <source>
        <dbReference type="EMBL" id="SBT81179.1"/>
    </source>
</evidence>
<name>A0A1C3L3U3_PLAMA</name>
<evidence type="ECO:0000313" key="3">
    <source>
        <dbReference type="EMBL" id="SCP03782.1"/>
    </source>
</evidence>
<dbReference type="VEuPathDB" id="PlasmoDB:PmUG01_14084300"/>
<keyword evidence="1" id="KW-1133">Transmembrane helix</keyword>
<accession>A0A1C3L3U3</accession>
<sequence>MRKGRGVFTFAQNFSASKKSRSTNFGSYHSSDGENVDMIFSKKSDVLKYQGHRKNSEDSFYAYSKRFVNILNNIFCILSIICSWGTIDSLVQVISGKDVYVSLVCYLIILLVAVITVTLYILYVDRNYRPCDFF</sequence>
<dbReference type="OrthoDB" id="375351at2759"/>
<dbReference type="EMBL" id="LT594502">
    <property type="protein sequence ID" value="SBT81179.1"/>
    <property type="molecule type" value="Genomic_DNA"/>
</dbReference>
<organism evidence="2 4">
    <name type="scientific">Plasmodium malariae</name>
    <dbReference type="NCBI Taxonomy" id="5858"/>
    <lineage>
        <taxon>Eukaryota</taxon>
        <taxon>Sar</taxon>
        <taxon>Alveolata</taxon>
        <taxon>Apicomplexa</taxon>
        <taxon>Aconoidasida</taxon>
        <taxon>Haemosporida</taxon>
        <taxon>Plasmodiidae</taxon>
        <taxon>Plasmodium</taxon>
        <taxon>Plasmodium (Plasmodium)</taxon>
    </lineage>
</organism>
<evidence type="ECO:0000313" key="5">
    <source>
        <dbReference type="Proteomes" id="UP000219813"/>
    </source>
</evidence>
<dbReference type="EMBL" id="LT594635">
    <property type="protein sequence ID" value="SCP03782.1"/>
    <property type="molecule type" value="Genomic_DNA"/>
</dbReference>
<evidence type="ECO:0000313" key="4">
    <source>
        <dbReference type="Proteomes" id="UP000219799"/>
    </source>
</evidence>
<dbReference type="OMA" id="YRPCDFF"/>
<proteinExistence type="predicted"/>
<dbReference type="Proteomes" id="UP000219799">
    <property type="component" value="Chromosome 14"/>
</dbReference>
<accession>A0A1D3TFU2</accession>
<dbReference type="AlphaFoldDB" id="A0A1C3L3U3"/>
<evidence type="ECO:0000256" key="1">
    <source>
        <dbReference type="SAM" id="Phobius"/>
    </source>
</evidence>